<dbReference type="AlphaFoldDB" id="M1DAR3"/>
<keyword evidence="2" id="KW-1185">Reference proteome</keyword>
<dbReference type="Gramene" id="PGSC0003DMT400085991">
    <property type="protein sequence ID" value="PGSC0003DMT400085991"/>
    <property type="gene ID" value="PGSC0003DMG400035562"/>
</dbReference>
<sequence>MSEKTEKVERYKNCYLPKPLGDSLSGPAPKVPACQHMNKLNLVSKQVIPRHAEEVGDDDLARQILQNRFDQKGHAKKVRRGVLNALPTSSANPTYFVELITC</sequence>
<evidence type="ECO:0000313" key="2">
    <source>
        <dbReference type="Proteomes" id="UP000011115"/>
    </source>
</evidence>
<dbReference type="InParanoid" id="M1DAR3"/>
<dbReference type="EnsemblPlants" id="PGSC0003DMT400085991">
    <property type="protein sequence ID" value="PGSC0003DMT400085991"/>
    <property type="gene ID" value="PGSC0003DMG400035562"/>
</dbReference>
<proteinExistence type="predicted"/>
<name>M1DAR3_SOLTU</name>
<accession>M1DAR3</accession>
<dbReference type="Proteomes" id="UP000011115">
    <property type="component" value="Unassembled WGS sequence"/>
</dbReference>
<protein>
    <submittedName>
        <fullName evidence="1">Uncharacterized protein</fullName>
    </submittedName>
</protein>
<dbReference type="HOGENOM" id="CLU_2282407_0_0_1"/>
<organism evidence="1 2">
    <name type="scientific">Solanum tuberosum</name>
    <name type="common">Potato</name>
    <dbReference type="NCBI Taxonomy" id="4113"/>
    <lineage>
        <taxon>Eukaryota</taxon>
        <taxon>Viridiplantae</taxon>
        <taxon>Streptophyta</taxon>
        <taxon>Embryophyta</taxon>
        <taxon>Tracheophyta</taxon>
        <taxon>Spermatophyta</taxon>
        <taxon>Magnoliopsida</taxon>
        <taxon>eudicotyledons</taxon>
        <taxon>Gunneridae</taxon>
        <taxon>Pentapetalae</taxon>
        <taxon>asterids</taxon>
        <taxon>lamiids</taxon>
        <taxon>Solanales</taxon>
        <taxon>Solanaceae</taxon>
        <taxon>Solanoideae</taxon>
        <taxon>Solaneae</taxon>
        <taxon>Solanum</taxon>
    </lineage>
</organism>
<reference evidence="2" key="1">
    <citation type="journal article" date="2011" name="Nature">
        <title>Genome sequence and analysis of the tuber crop potato.</title>
        <authorList>
            <consortium name="The Potato Genome Sequencing Consortium"/>
        </authorList>
    </citation>
    <scope>NUCLEOTIDE SEQUENCE [LARGE SCALE GENOMIC DNA]</scope>
    <source>
        <strain evidence="2">cv. DM1-3 516 R44</strain>
    </source>
</reference>
<reference evidence="1" key="2">
    <citation type="submission" date="2015-06" db="UniProtKB">
        <authorList>
            <consortium name="EnsemblPlants"/>
        </authorList>
    </citation>
    <scope>IDENTIFICATION</scope>
    <source>
        <strain evidence="1">DM1-3 516 R44</strain>
    </source>
</reference>
<dbReference type="PaxDb" id="4113-PGSC0003DMT400085991"/>
<evidence type="ECO:0000313" key="1">
    <source>
        <dbReference type="EnsemblPlants" id="PGSC0003DMT400085991"/>
    </source>
</evidence>